<reference evidence="11" key="1">
    <citation type="submission" date="2018-06" db="EMBL/GenBank/DDBJ databases">
        <title>Development of a Molecular Serotyping Scheme and a Multiplexed Luminex-Based Array for Providencia.</title>
        <authorList>
            <person name="Du Y."/>
            <person name="Liu B."/>
        </authorList>
    </citation>
    <scope>NUCLEOTIDE SEQUENCE</scope>
</reference>
<dbReference type="FunFam" id="3.40.50.720:FF:000101">
    <property type="entry name" value="GDP-L-fucose synthase"/>
    <property type="match status" value="1"/>
</dbReference>
<gene>
    <name evidence="9 11" type="primary">fcl</name>
</gene>
<accession>A0A346CLH7</accession>
<dbReference type="Pfam" id="PF01370">
    <property type="entry name" value="Epimerase"/>
    <property type="match status" value="1"/>
</dbReference>
<organism evidence="11">
    <name type="scientific">Providencia rustigianii</name>
    <dbReference type="NCBI Taxonomy" id="158850"/>
    <lineage>
        <taxon>Bacteria</taxon>
        <taxon>Pseudomonadati</taxon>
        <taxon>Pseudomonadota</taxon>
        <taxon>Gammaproteobacteria</taxon>
        <taxon>Enterobacterales</taxon>
        <taxon>Morganellaceae</taxon>
        <taxon>Providencia</taxon>
    </lineage>
</organism>
<dbReference type="CDD" id="cd05239">
    <property type="entry name" value="GDP_FS_SDR_e"/>
    <property type="match status" value="1"/>
</dbReference>
<feature type="binding site" evidence="9">
    <location>
        <position position="201"/>
    </location>
    <ligand>
        <name>substrate</name>
    </ligand>
</feature>
<dbReference type="SUPFAM" id="SSF51735">
    <property type="entry name" value="NAD(P)-binding Rossmann-fold domains"/>
    <property type="match status" value="1"/>
</dbReference>
<dbReference type="GO" id="GO:0070401">
    <property type="term" value="F:NADP+ binding"/>
    <property type="evidence" value="ECO:0007669"/>
    <property type="project" value="UniProtKB-UniRule"/>
</dbReference>
<evidence type="ECO:0000259" key="10">
    <source>
        <dbReference type="Pfam" id="PF01370"/>
    </source>
</evidence>
<keyword evidence="6 9" id="KW-0413">Isomerase</keyword>
<comment type="function">
    <text evidence="9">Catalyzes the two-step NADP-dependent conversion of GDP-4-dehydro-6-deoxy-D-mannose to GDP-fucose, involving an epimerase and a reductase reaction.</text>
</comment>
<evidence type="ECO:0000256" key="4">
    <source>
        <dbReference type="ARBA" id="ARBA00022857"/>
    </source>
</evidence>
<dbReference type="InterPro" id="IPR036291">
    <property type="entry name" value="NAD(P)-bd_dom_sf"/>
</dbReference>
<comment type="catalytic activity">
    <reaction evidence="8 9">
        <text>GDP-beta-L-fucose + NADP(+) = GDP-4-dehydro-alpha-D-rhamnose + NADPH + H(+)</text>
        <dbReference type="Rhea" id="RHEA:18885"/>
        <dbReference type="ChEBI" id="CHEBI:15378"/>
        <dbReference type="ChEBI" id="CHEBI:57273"/>
        <dbReference type="ChEBI" id="CHEBI:57783"/>
        <dbReference type="ChEBI" id="CHEBI:57964"/>
        <dbReference type="ChEBI" id="CHEBI:58349"/>
        <dbReference type="EC" id="1.1.1.271"/>
    </reaction>
</comment>
<dbReference type="RefSeq" id="WP_272519370.1">
    <property type="nucleotide sequence ID" value="NZ_WLTZ01000003.1"/>
</dbReference>
<evidence type="ECO:0000313" key="11">
    <source>
        <dbReference type="EMBL" id="AXL96451.1"/>
    </source>
</evidence>
<evidence type="ECO:0000256" key="2">
    <source>
        <dbReference type="ARBA" id="ARBA00005959"/>
    </source>
</evidence>
<feature type="binding site" evidence="9">
    <location>
        <position position="178"/>
    </location>
    <ligand>
        <name>NADP(+)</name>
        <dbReference type="ChEBI" id="CHEBI:58349"/>
    </ligand>
</feature>
<feature type="binding site" evidence="9">
    <location>
        <position position="277"/>
    </location>
    <ligand>
        <name>substrate</name>
    </ligand>
</feature>
<dbReference type="PANTHER" id="PTHR43238:SF1">
    <property type="entry name" value="GDP-L-FUCOSE SYNTHASE"/>
    <property type="match status" value="1"/>
</dbReference>
<evidence type="ECO:0000256" key="9">
    <source>
        <dbReference type="HAMAP-Rule" id="MF_00956"/>
    </source>
</evidence>
<feature type="binding site" evidence="9">
    <location>
        <begin position="104"/>
        <end position="107"/>
    </location>
    <ligand>
        <name>NADP(+)</name>
        <dbReference type="ChEBI" id="CHEBI:58349"/>
    </ligand>
</feature>
<keyword evidence="7 9" id="KW-0511">Multifunctional enzyme</keyword>
<dbReference type="Gene3D" id="3.40.50.720">
    <property type="entry name" value="NAD(P)-binding Rossmann-like Domain"/>
    <property type="match status" value="1"/>
</dbReference>
<dbReference type="Gene3D" id="3.90.25.10">
    <property type="entry name" value="UDP-galactose 4-epimerase, domain 1"/>
    <property type="match status" value="1"/>
</dbReference>
<feature type="site" description="Important for catalytic activity" evidence="9">
    <location>
        <position position="108"/>
    </location>
</feature>
<dbReference type="HAMAP" id="MF_00956">
    <property type="entry name" value="GDP_fucose_synth"/>
    <property type="match status" value="1"/>
</dbReference>
<proteinExistence type="inferred from homology"/>
<keyword evidence="5 9" id="KW-0560">Oxidoreductase</keyword>
<feature type="binding site" evidence="9">
    <location>
        <begin position="9"/>
        <end position="15"/>
    </location>
    <ligand>
        <name>NADP(+)</name>
        <dbReference type="ChEBI" id="CHEBI:58349"/>
    </ligand>
</feature>
<evidence type="ECO:0000256" key="8">
    <source>
        <dbReference type="ARBA" id="ARBA00051935"/>
    </source>
</evidence>
<feature type="binding site" evidence="9">
    <location>
        <position position="208"/>
    </location>
    <ligand>
        <name>substrate</name>
    </ligand>
</feature>
<evidence type="ECO:0000256" key="1">
    <source>
        <dbReference type="ARBA" id="ARBA00004883"/>
    </source>
</evidence>
<sequence length="320" mass="36189">MKKRVFVAGHNGMVGSAIVRQLANRSDIELITKSRNELDLTNQADVDNFFAHNEIDEVYLAAAKVGGIHANNTYPADFIYQNLIMECNIINAAHKNNVQHLLFLGSSCIYPKLASQPMSEDALLTGILETTNEPYAIAKIAGIKLCESYNRQYNRDYRSVMPTNLYGENDNFHPENSHVIPALMRRFHEAKLNNDEQVIVWGTGTPMREFLHVDDMAAASVYVMELDKKTYQDNTLPMLSHINVGTGVDCTIREMAETMAKVVGFAGKVVFDSSKPDGTPRKLMDVSRLKNLGWNYSIELENGLDKTYQWFLQNQNNFRK</sequence>
<comment type="pathway">
    <text evidence="1 9">Nucleotide-sugar biosynthesis; GDP-L-fucose biosynthesis via de novo pathway; GDP-L-fucose from GDP-alpha-D-mannose: step 2/2.</text>
</comment>
<evidence type="ECO:0000256" key="7">
    <source>
        <dbReference type="ARBA" id="ARBA00023268"/>
    </source>
</evidence>
<name>A0A346CLH7_9GAMM</name>
<dbReference type="InterPro" id="IPR028614">
    <property type="entry name" value="GDP_fucose/colitose_synth"/>
</dbReference>
<feature type="binding site" evidence="9">
    <location>
        <begin position="162"/>
        <end position="165"/>
    </location>
    <ligand>
        <name>NADP(+)</name>
        <dbReference type="ChEBI" id="CHEBI:58349"/>
    </ligand>
</feature>
<feature type="binding site" evidence="9">
    <location>
        <position position="139"/>
    </location>
    <ligand>
        <name>NADP(+)</name>
        <dbReference type="ChEBI" id="CHEBI:58349"/>
    </ligand>
</feature>
<feature type="binding site" evidence="9">
    <location>
        <position position="186"/>
    </location>
    <ligand>
        <name>substrate</name>
    </ligand>
</feature>
<dbReference type="InterPro" id="IPR001509">
    <property type="entry name" value="Epimerase_deHydtase"/>
</dbReference>
<keyword evidence="4 9" id="KW-0521">NADP</keyword>
<dbReference type="EMBL" id="MH444267">
    <property type="protein sequence ID" value="AXL96451.1"/>
    <property type="molecule type" value="Genomic_DNA"/>
</dbReference>
<feature type="domain" description="NAD-dependent epimerase/dehydratase" evidence="10">
    <location>
        <begin position="5"/>
        <end position="228"/>
    </location>
</feature>
<evidence type="ECO:0000256" key="5">
    <source>
        <dbReference type="ARBA" id="ARBA00023002"/>
    </source>
</evidence>
<dbReference type="GO" id="GO:0042351">
    <property type="term" value="P:'de novo' GDP-L-fucose biosynthetic process"/>
    <property type="evidence" value="ECO:0007669"/>
    <property type="project" value="UniProtKB-UniRule"/>
</dbReference>
<feature type="site" description="Important for catalytic activity" evidence="9">
    <location>
        <position position="106"/>
    </location>
</feature>
<dbReference type="PANTHER" id="PTHR43238">
    <property type="entry name" value="GDP-L-FUCOSE SYNTHASE"/>
    <property type="match status" value="1"/>
</dbReference>
<feature type="active site" description="Proton donor/acceptor" evidence="9">
    <location>
        <position position="135"/>
    </location>
</feature>
<evidence type="ECO:0000256" key="3">
    <source>
        <dbReference type="ARBA" id="ARBA00012371"/>
    </source>
</evidence>
<dbReference type="GO" id="GO:0050577">
    <property type="term" value="F:GDP-L-fucose synthase activity"/>
    <property type="evidence" value="ECO:0007669"/>
    <property type="project" value="UniProtKB-UniRule"/>
</dbReference>
<dbReference type="UniPathway" id="UPA00128">
    <property type="reaction ID" value="UER00191"/>
</dbReference>
<dbReference type="AlphaFoldDB" id="A0A346CLH7"/>
<dbReference type="EC" id="1.1.1.271" evidence="3 9"/>
<dbReference type="GO" id="GO:0016853">
    <property type="term" value="F:isomerase activity"/>
    <property type="evidence" value="ECO:0007669"/>
    <property type="project" value="UniProtKB-KW"/>
</dbReference>
<evidence type="ECO:0000256" key="6">
    <source>
        <dbReference type="ARBA" id="ARBA00023235"/>
    </source>
</evidence>
<protein>
    <recommendedName>
        <fullName evidence="3 9">GDP-L-fucose synthase</fullName>
        <ecNumber evidence="3 9">1.1.1.271</ecNumber>
    </recommendedName>
    <alternativeName>
        <fullName evidence="9">GDP-4-keto-6-deoxy-D-mannose-3,5-epimerase-4-reductase</fullName>
    </alternativeName>
</protein>
<comment type="similarity">
    <text evidence="2 9">Belongs to the NAD(P)-dependent epimerase/dehydratase family. Fucose synthase subfamily.</text>
</comment>